<dbReference type="OrthoDB" id="4096362at2759"/>
<evidence type="ECO:0000313" key="10">
    <source>
        <dbReference type="EMBL" id="PKA63072.1"/>
    </source>
</evidence>
<dbReference type="STRING" id="1088818.A0A2I0B5K7"/>
<feature type="transmembrane region" description="Helical" evidence="8">
    <location>
        <begin position="20"/>
        <end position="42"/>
    </location>
</feature>
<sequence length="403" mass="45789">MSCFQRFFCGGRLIFGPDVAPLLLSMVLIAGPTITFCYQIIVKIQKDHDRHHHVLGFPVLLVTIIVTLADLSFLLMTSSRDPGIVPQWISGRTPQMGLPRTKDVIVNGFAVKIKYCETCFLYRPPRASHCSTCNNCVQKFDHHCPWVGQCIGLRNYRFFMLFISTSTFLCIYIFTLSCLNILLERKNYDNSFLKAVVGEIISAVLMVYAFLSVWFVGGLTVFHLYLICTNQTTYENFRYRYDKKENPFNKGVVRNFIEAFFSSTPPSMINLRAWVLDNVVEVGPYAPHLEMDVGSSNKKIDVEFGSTLEAGGNLDIPTILQSFDFSSINEKRQARVKEAVEHDSLDFTNLQENFCQEPIENERSCKEGYGSVVNQKDEVIEDRTAIDLTGYKGSRSTANAQER</sequence>
<organism evidence="10 11">
    <name type="scientific">Apostasia shenzhenica</name>
    <dbReference type="NCBI Taxonomy" id="1088818"/>
    <lineage>
        <taxon>Eukaryota</taxon>
        <taxon>Viridiplantae</taxon>
        <taxon>Streptophyta</taxon>
        <taxon>Embryophyta</taxon>
        <taxon>Tracheophyta</taxon>
        <taxon>Spermatophyta</taxon>
        <taxon>Magnoliopsida</taxon>
        <taxon>Liliopsida</taxon>
        <taxon>Asparagales</taxon>
        <taxon>Orchidaceae</taxon>
        <taxon>Apostasioideae</taxon>
        <taxon>Apostasia</taxon>
    </lineage>
</organism>
<dbReference type="GO" id="GO:0016020">
    <property type="term" value="C:membrane"/>
    <property type="evidence" value="ECO:0007669"/>
    <property type="project" value="UniProtKB-SubCell"/>
</dbReference>
<keyword evidence="11" id="KW-1185">Reference proteome</keyword>
<dbReference type="InterPro" id="IPR001594">
    <property type="entry name" value="Palmitoyltrfase_DHHC"/>
</dbReference>
<evidence type="ECO:0000256" key="8">
    <source>
        <dbReference type="RuleBase" id="RU079119"/>
    </source>
</evidence>
<dbReference type="GO" id="GO:0006612">
    <property type="term" value="P:protein targeting to membrane"/>
    <property type="evidence" value="ECO:0007669"/>
    <property type="project" value="TreeGrafter"/>
</dbReference>
<evidence type="ECO:0000256" key="3">
    <source>
        <dbReference type="ARBA" id="ARBA00022679"/>
    </source>
</evidence>
<comment type="domain">
    <text evidence="8">The DHHC domain is required for palmitoyltransferase activity.</text>
</comment>
<keyword evidence="7 8" id="KW-0012">Acyltransferase</keyword>
<comment type="catalytic activity">
    <reaction evidence="8">
        <text>L-cysteinyl-[protein] + hexadecanoyl-CoA = S-hexadecanoyl-L-cysteinyl-[protein] + CoA</text>
        <dbReference type="Rhea" id="RHEA:36683"/>
        <dbReference type="Rhea" id="RHEA-COMP:10131"/>
        <dbReference type="Rhea" id="RHEA-COMP:11032"/>
        <dbReference type="ChEBI" id="CHEBI:29950"/>
        <dbReference type="ChEBI" id="CHEBI:57287"/>
        <dbReference type="ChEBI" id="CHEBI:57379"/>
        <dbReference type="ChEBI" id="CHEBI:74151"/>
        <dbReference type="EC" id="2.3.1.225"/>
    </reaction>
</comment>
<feature type="transmembrane region" description="Helical" evidence="8">
    <location>
        <begin position="195"/>
        <end position="226"/>
    </location>
</feature>
<dbReference type="EC" id="2.3.1.225" evidence="8"/>
<dbReference type="EMBL" id="KZ451911">
    <property type="protein sequence ID" value="PKA63072.1"/>
    <property type="molecule type" value="Genomic_DNA"/>
</dbReference>
<dbReference type="PANTHER" id="PTHR22883">
    <property type="entry name" value="ZINC FINGER DHHC DOMAIN CONTAINING PROTEIN"/>
    <property type="match status" value="1"/>
</dbReference>
<gene>
    <name evidence="10" type="ORF">AXF42_Ash007868</name>
</gene>
<evidence type="ECO:0000313" key="11">
    <source>
        <dbReference type="Proteomes" id="UP000236161"/>
    </source>
</evidence>
<name>A0A2I0B5K7_9ASPA</name>
<proteinExistence type="inferred from homology"/>
<dbReference type="PANTHER" id="PTHR22883:SF320">
    <property type="entry name" value="S-ACYLTRANSFERASE"/>
    <property type="match status" value="1"/>
</dbReference>
<evidence type="ECO:0000256" key="5">
    <source>
        <dbReference type="ARBA" id="ARBA00022989"/>
    </source>
</evidence>
<evidence type="ECO:0000256" key="2">
    <source>
        <dbReference type="ARBA" id="ARBA00008574"/>
    </source>
</evidence>
<evidence type="ECO:0000256" key="4">
    <source>
        <dbReference type="ARBA" id="ARBA00022692"/>
    </source>
</evidence>
<evidence type="ECO:0000259" key="9">
    <source>
        <dbReference type="Pfam" id="PF01529"/>
    </source>
</evidence>
<comment type="similarity">
    <text evidence="2 8">Belongs to the DHHC palmitoyltransferase family.</text>
</comment>
<dbReference type="GO" id="GO:0016491">
    <property type="term" value="F:oxidoreductase activity"/>
    <property type="evidence" value="ECO:0007669"/>
    <property type="project" value="UniProtKB-KW"/>
</dbReference>
<dbReference type="Pfam" id="PF01529">
    <property type="entry name" value="DHHC"/>
    <property type="match status" value="1"/>
</dbReference>
<reference evidence="10 11" key="1">
    <citation type="journal article" date="2017" name="Nature">
        <title>The Apostasia genome and the evolution of orchids.</title>
        <authorList>
            <person name="Zhang G.Q."/>
            <person name="Liu K.W."/>
            <person name="Li Z."/>
            <person name="Lohaus R."/>
            <person name="Hsiao Y.Y."/>
            <person name="Niu S.C."/>
            <person name="Wang J.Y."/>
            <person name="Lin Y.C."/>
            <person name="Xu Q."/>
            <person name="Chen L.J."/>
            <person name="Yoshida K."/>
            <person name="Fujiwara S."/>
            <person name="Wang Z.W."/>
            <person name="Zhang Y.Q."/>
            <person name="Mitsuda N."/>
            <person name="Wang M."/>
            <person name="Liu G.H."/>
            <person name="Pecoraro L."/>
            <person name="Huang H.X."/>
            <person name="Xiao X.J."/>
            <person name="Lin M."/>
            <person name="Wu X.Y."/>
            <person name="Wu W.L."/>
            <person name="Chen Y.Y."/>
            <person name="Chang S.B."/>
            <person name="Sakamoto S."/>
            <person name="Ohme-Takagi M."/>
            <person name="Yagi M."/>
            <person name="Zeng S.J."/>
            <person name="Shen C.Y."/>
            <person name="Yeh C.M."/>
            <person name="Luo Y.B."/>
            <person name="Tsai W.C."/>
            <person name="Van de Peer Y."/>
            <person name="Liu Z.J."/>
        </authorList>
    </citation>
    <scope>NUCLEOTIDE SEQUENCE [LARGE SCALE GENOMIC DNA]</scope>
    <source>
        <strain evidence="11">cv. Shenzhen</strain>
        <tissue evidence="10">Stem</tissue>
    </source>
</reference>
<evidence type="ECO:0000256" key="6">
    <source>
        <dbReference type="ARBA" id="ARBA00023136"/>
    </source>
</evidence>
<evidence type="ECO:0000256" key="1">
    <source>
        <dbReference type="ARBA" id="ARBA00004141"/>
    </source>
</evidence>
<comment type="subcellular location">
    <subcellularLocation>
        <location evidence="1">Membrane</location>
        <topology evidence="1">Multi-pass membrane protein</topology>
    </subcellularLocation>
</comment>
<keyword evidence="10" id="KW-0560">Oxidoreductase</keyword>
<feature type="transmembrane region" description="Helical" evidence="8">
    <location>
        <begin position="54"/>
        <end position="76"/>
    </location>
</feature>
<keyword evidence="5 8" id="KW-1133">Transmembrane helix</keyword>
<dbReference type="GO" id="GO:0005794">
    <property type="term" value="C:Golgi apparatus"/>
    <property type="evidence" value="ECO:0007669"/>
    <property type="project" value="TreeGrafter"/>
</dbReference>
<feature type="domain" description="Palmitoyltransferase DHHC" evidence="9">
    <location>
        <begin position="113"/>
        <end position="238"/>
    </location>
</feature>
<feature type="transmembrane region" description="Helical" evidence="8">
    <location>
        <begin position="158"/>
        <end position="183"/>
    </location>
</feature>
<dbReference type="InterPro" id="IPR039859">
    <property type="entry name" value="PFA4/ZDH16/20/ERF2-like"/>
</dbReference>
<keyword evidence="4 8" id="KW-0812">Transmembrane</keyword>
<dbReference type="AlphaFoldDB" id="A0A2I0B5K7"/>
<keyword evidence="3 8" id="KW-0808">Transferase</keyword>
<dbReference type="GO" id="GO:0005783">
    <property type="term" value="C:endoplasmic reticulum"/>
    <property type="evidence" value="ECO:0007669"/>
    <property type="project" value="TreeGrafter"/>
</dbReference>
<dbReference type="GO" id="GO:0019706">
    <property type="term" value="F:protein-cysteine S-palmitoyltransferase activity"/>
    <property type="evidence" value="ECO:0007669"/>
    <property type="project" value="UniProtKB-EC"/>
</dbReference>
<dbReference type="PROSITE" id="PS50216">
    <property type="entry name" value="DHHC"/>
    <property type="match status" value="1"/>
</dbReference>
<accession>A0A2I0B5K7</accession>
<dbReference type="Proteomes" id="UP000236161">
    <property type="component" value="Unassembled WGS sequence"/>
</dbReference>
<keyword evidence="6 8" id="KW-0472">Membrane</keyword>
<protein>
    <recommendedName>
        <fullName evidence="8">S-acyltransferase</fullName>
        <ecNumber evidence="8">2.3.1.225</ecNumber>
    </recommendedName>
    <alternativeName>
        <fullName evidence="8">Palmitoyltransferase</fullName>
    </alternativeName>
</protein>
<evidence type="ECO:0000256" key="7">
    <source>
        <dbReference type="ARBA" id="ARBA00023315"/>
    </source>
</evidence>